<organism evidence="1">
    <name type="scientific">mine drainage metagenome</name>
    <dbReference type="NCBI Taxonomy" id="410659"/>
    <lineage>
        <taxon>unclassified sequences</taxon>
        <taxon>metagenomes</taxon>
        <taxon>ecological metagenomes</taxon>
    </lineage>
</organism>
<name>E6Q780_9ZZZZ</name>
<protein>
    <submittedName>
        <fullName evidence="1">Uncharacterized protein</fullName>
    </submittedName>
</protein>
<comment type="caution">
    <text evidence="1">The sequence shown here is derived from an EMBL/GenBank/DDBJ whole genome shotgun (WGS) entry which is preliminary data.</text>
</comment>
<sequence>MLGVVQLGSDALFARAAVPASLPRAVPRAWGTAIYRTIDRIAPAPFVARELGREELRRGDTAMARAYAVTLPAGGARDALFASIERARRDEGAAIEYELAGLDLPRLRARIDAMEATHPRAAYALAVRLRDRLATTTTHPDALANTDWRCGMLATNAVYHGHRPARWNPRAHRAFLAAARMAPYDNTYALALAAYYYRTSDNARARRWYRRVVTLNPASPDGWSGLGSIALREGDLSAAHRYLATALRYGPTAGSARTLARRLAARERP</sequence>
<dbReference type="AlphaFoldDB" id="E6Q780"/>
<evidence type="ECO:0000313" key="1">
    <source>
        <dbReference type="EMBL" id="CBI03055.1"/>
    </source>
</evidence>
<dbReference type="EMBL" id="CABO01000048">
    <property type="protein sequence ID" value="CBI03055.1"/>
    <property type="molecule type" value="Genomic_DNA"/>
</dbReference>
<dbReference type="SUPFAM" id="SSF48452">
    <property type="entry name" value="TPR-like"/>
    <property type="match status" value="1"/>
</dbReference>
<dbReference type="Gene3D" id="1.25.40.10">
    <property type="entry name" value="Tetratricopeptide repeat domain"/>
    <property type="match status" value="1"/>
</dbReference>
<accession>E6Q780</accession>
<gene>
    <name evidence="1" type="ORF">CARN4_0037</name>
</gene>
<dbReference type="InterPro" id="IPR011990">
    <property type="entry name" value="TPR-like_helical_dom_sf"/>
</dbReference>
<reference evidence="1" key="1">
    <citation type="submission" date="2009-10" db="EMBL/GenBank/DDBJ databases">
        <title>Diversity of trophic interactions inside an arsenic-rich microbial ecosystem.</title>
        <authorList>
            <person name="Bertin P.N."/>
            <person name="Heinrich-Salmeron A."/>
            <person name="Pelletier E."/>
            <person name="Goulhen-Chollet F."/>
            <person name="Arsene-Ploetze F."/>
            <person name="Gallien S."/>
            <person name="Calteau A."/>
            <person name="Vallenet D."/>
            <person name="Casiot C."/>
            <person name="Chane-Woon-Ming B."/>
            <person name="Giloteaux L."/>
            <person name="Barakat M."/>
            <person name="Bonnefoy V."/>
            <person name="Bruneel O."/>
            <person name="Chandler M."/>
            <person name="Cleiss J."/>
            <person name="Duran R."/>
            <person name="Elbaz-Poulichet F."/>
            <person name="Fonknechten N."/>
            <person name="Lauga B."/>
            <person name="Mornico D."/>
            <person name="Ortet P."/>
            <person name="Schaeffer C."/>
            <person name="Siguier P."/>
            <person name="Alexander Thil Smith A."/>
            <person name="Van Dorsselaer A."/>
            <person name="Weissenbach J."/>
            <person name="Medigue C."/>
            <person name="Le Paslier D."/>
        </authorList>
    </citation>
    <scope>NUCLEOTIDE SEQUENCE</scope>
</reference>
<proteinExistence type="predicted"/>